<proteinExistence type="predicted"/>
<dbReference type="Proteomes" id="UP000243463">
    <property type="component" value="Unassembled WGS sequence"/>
</dbReference>
<dbReference type="PROSITE" id="PS51257">
    <property type="entry name" value="PROKAR_LIPOPROTEIN"/>
    <property type="match status" value="1"/>
</dbReference>
<evidence type="ECO:0000256" key="1">
    <source>
        <dbReference type="SAM" id="MobiDB-lite"/>
    </source>
</evidence>
<name>A0A217EHD1_9GAMM</name>
<evidence type="ECO:0000256" key="2">
    <source>
        <dbReference type="SAM" id="SignalP"/>
    </source>
</evidence>
<protein>
    <recommendedName>
        <fullName evidence="5">Lipoprotein</fullName>
    </recommendedName>
</protein>
<evidence type="ECO:0000313" key="4">
    <source>
        <dbReference type="Proteomes" id="UP000243463"/>
    </source>
</evidence>
<feature type="signal peptide" evidence="2">
    <location>
        <begin position="1"/>
        <end position="18"/>
    </location>
</feature>
<feature type="region of interest" description="Disordered" evidence="1">
    <location>
        <begin position="41"/>
        <end position="60"/>
    </location>
</feature>
<feature type="chain" id="PRO_5012623284" description="Lipoprotein" evidence="2">
    <location>
        <begin position="19"/>
        <end position="60"/>
    </location>
</feature>
<keyword evidence="4" id="KW-1185">Reference proteome</keyword>
<sequence>MKKIKTLLGCAIIASVLATSGCMLFDPGWWWGGHHGGDGGHGGGGGGGYGGGGPRDRGPN</sequence>
<gene>
    <name evidence="3" type="ORF">SAMN05444584_1545</name>
</gene>
<dbReference type="EMBL" id="FZLN01000002">
    <property type="protein sequence ID" value="SNQ29586.1"/>
    <property type="molecule type" value="Genomic_DNA"/>
</dbReference>
<feature type="compositionally biased region" description="Gly residues" evidence="1">
    <location>
        <begin position="41"/>
        <end position="53"/>
    </location>
</feature>
<accession>A0A217EHD1</accession>
<organism evidence="3 4">
    <name type="scientific">Acinetobacter apis</name>
    <dbReference type="NCBI Taxonomy" id="1229165"/>
    <lineage>
        <taxon>Bacteria</taxon>
        <taxon>Pseudomonadati</taxon>
        <taxon>Pseudomonadota</taxon>
        <taxon>Gammaproteobacteria</taxon>
        <taxon>Moraxellales</taxon>
        <taxon>Moraxellaceae</taxon>
        <taxon>Acinetobacter</taxon>
    </lineage>
</organism>
<evidence type="ECO:0000313" key="3">
    <source>
        <dbReference type="EMBL" id="SNQ29586.1"/>
    </source>
</evidence>
<keyword evidence="2" id="KW-0732">Signal</keyword>
<evidence type="ECO:0008006" key="5">
    <source>
        <dbReference type="Google" id="ProtNLM"/>
    </source>
</evidence>
<dbReference type="AlphaFoldDB" id="A0A217EHD1"/>
<dbReference type="RefSeq" id="WP_088823629.1">
    <property type="nucleotide sequence ID" value="NZ_FZLN01000002.1"/>
</dbReference>
<reference evidence="4" key="1">
    <citation type="submission" date="2017-06" db="EMBL/GenBank/DDBJ databases">
        <authorList>
            <person name="Varghese N."/>
            <person name="Submissions S."/>
        </authorList>
    </citation>
    <scope>NUCLEOTIDE SEQUENCE [LARGE SCALE GENOMIC DNA]</scope>
    <source>
        <strain evidence="4">ANC 5114</strain>
    </source>
</reference>